<evidence type="ECO:0008006" key="4">
    <source>
        <dbReference type="Google" id="ProtNLM"/>
    </source>
</evidence>
<name>A0A239JD58_9BACT</name>
<accession>A0A239JD58</accession>
<evidence type="ECO:0000256" key="1">
    <source>
        <dbReference type="SAM" id="SignalP"/>
    </source>
</evidence>
<gene>
    <name evidence="2" type="ORF">SAMN05421770_103538</name>
</gene>
<feature type="chain" id="PRO_5012624833" description="Peptidase MA superfamily protein" evidence="1">
    <location>
        <begin position="28"/>
        <end position="451"/>
    </location>
</feature>
<keyword evidence="1" id="KW-0732">Signal</keyword>
<organism evidence="2 3">
    <name type="scientific">Granulicella rosea</name>
    <dbReference type="NCBI Taxonomy" id="474952"/>
    <lineage>
        <taxon>Bacteria</taxon>
        <taxon>Pseudomonadati</taxon>
        <taxon>Acidobacteriota</taxon>
        <taxon>Terriglobia</taxon>
        <taxon>Terriglobales</taxon>
        <taxon>Acidobacteriaceae</taxon>
        <taxon>Granulicella</taxon>
    </lineage>
</organism>
<feature type="signal peptide" evidence="1">
    <location>
        <begin position="1"/>
        <end position="27"/>
    </location>
</feature>
<dbReference type="Proteomes" id="UP000198356">
    <property type="component" value="Unassembled WGS sequence"/>
</dbReference>
<evidence type="ECO:0000313" key="2">
    <source>
        <dbReference type="EMBL" id="SNT03368.1"/>
    </source>
</evidence>
<protein>
    <recommendedName>
        <fullName evidence="4">Peptidase MA superfamily protein</fullName>
    </recommendedName>
</protein>
<dbReference type="EMBL" id="FZOU01000003">
    <property type="protein sequence ID" value="SNT03368.1"/>
    <property type="molecule type" value="Genomic_DNA"/>
</dbReference>
<evidence type="ECO:0000313" key="3">
    <source>
        <dbReference type="Proteomes" id="UP000198356"/>
    </source>
</evidence>
<dbReference type="AlphaFoldDB" id="A0A239JD58"/>
<sequence length="451" mass="49275">MQIGINDIRARLLACVSFLICSVSHLAVCQVPDPAFQKIHDEWKAIDSAPPPKDFLPVIHDLKAFRNSSGGKSWQTDYMLGVAYCRTPGNNNQKAGNQFLDRVRRSLLAPESARSAADQVMKWCVSSSDGPEDSPTFQLTSVAGLNQGGVLNKGGYEMPHGDSTEFNTSQESEPDILIWDNRLFPPSKSAEAVAAAKERTLGFYFQGGAASGFVIETEVGRPADVGICMAKYRSALQTEFGMVAPANLITVYALVSDVPRLADHLHLLKMPLGTVAYSVPLDLSIVGIGTGEHCGTLAHELTHLFIRQNFGDSPAWLEEGLASEVAVSIPTAAGFQFIPSWRDVVLKRDWQMRPTVPELLNLTWANFTTNDPKEVEHVAAIHAMAASFVRYLDAKKKLVPLYKALRDGLSSDTPQSDVEVFTSVLGKSPDQVDNDFSAWFVQNATPVHTPF</sequence>
<reference evidence="2 3" key="1">
    <citation type="submission" date="2017-06" db="EMBL/GenBank/DDBJ databases">
        <authorList>
            <person name="Kim H.J."/>
            <person name="Triplett B.A."/>
        </authorList>
    </citation>
    <scope>NUCLEOTIDE SEQUENCE [LARGE SCALE GENOMIC DNA]</scope>
    <source>
        <strain evidence="2 3">DSM 18704</strain>
    </source>
</reference>
<keyword evidence="3" id="KW-1185">Reference proteome</keyword>
<proteinExistence type="predicted"/>